<reference evidence="14 15" key="3">
    <citation type="journal article" date="2013" name="Genome Biol.">
        <title>Assembly of a phased diploid Candida albicans genome facilitates allele-specific measurements and provides a simple model for repeat and indel structure.</title>
        <authorList>
            <person name="Muzzey D."/>
            <person name="Schwartz K."/>
            <person name="Weissman J.S."/>
            <person name="Sherlock G."/>
        </authorList>
    </citation>
    <scope>NUCLEOTIDE SEQUENCE [LARGE SCALE GENOMIC DNA]</scope>
    <source>
        <strain evidence="15">SC5314 / ATCC MYA-2876</strain>
    </source>
</reference>
<comment type="catalytic activity">
    <reaction evidence="8 9 10">
        <text>O-phospho-L-threonyl-[protein] + H2O = L-threonyl-[protein] + phosphate</text>
        <dbReference type="Rhea" id="RHEA:47004"/>
        <dbReference type="Rhea" id="RHEA-COMP:11060"/>
        <dbReference type="Rhea" id="RHEA-COMP:11605"/>
        <dbReference type="ChEBI" id="CHEBI:15377"/>
        <dbReference type="ChEBI" id="CHEBI:30013"/>
        <dbReference type="ChEBI" id="CHEBI:43474"/>
        <dbReference type="ChEBI" id="CHEBI:61977"/>
        <dbReference type="EC" id="3.1.3.16"/>
    </reaction>
</comment>
<keyword evidence="4 9" id="KW-0904">Protein phosphatase</keyword>
<dbReference type="InterPro" id="IPR031675">
    <property type="entry name" value="STPPase_N"/>
</dbReference>
<evidence type="ECO:0000256" key="8">
    <source>
        <dbReference type="ARBA" id="ARBA00048336"/>
    </source>
</evidence>
<feature type="region of interest" description="Disordered" evidence="11">
    <location>
        <begin position="242"/>
        <end position="261"/>
    </location>
</feature>
<dbReference type="InterPro" id="IPR050341">
    <property type="entry name" value="PP1_catalytic_subunit"/>
</dbReference>
<dbReference type="STRING" id="237561.A0A1D8PQA0"/>
<accession>A0A1D8PQA0</accession>
<dbReference type="CGD" id="CAL0000188678">
    <property type="gene designation" value="SAL6"/>
</dbReference>
<dbReference type="Gene3D" id="3.60.21.10">
    <property type="match status" value="1"/>
</dbReference>
<evidence type="ECO:0000256" key="10">
    <source>
        <dbReference type="RuleBase" id="RU004273"/>
    </source>
</evidence>
<feature type="compositionally biased region" description="Low complexity" evidence="11">
    <location>
        <begin position="12"/>
        <end position="36"/>
    </location>
</feature>
<evidence type="ECO:0000313" key="13">
    <source>
        <dbReference type="CGD" id="CAL0000188678"/>
    </source>
</evidence>
<dbReference type="InterPro" id="IPR029052">
    <property type="entry name" value="Metallo-depent_PP-like"/>
</dbReference>
<dbReference type="GO" id="GO:0005634">
    <property type="term" value="C:nucleus"/>
    <property type="evidence" value="ECO:0000318"/>
    <property type="project" value="GO_Central"/>
</dbReference>
<proteinExistence type="inferred from homology"/>
<dbReference type="EC" id="3.1.3.16" evidence="9 10"/>
<evidence type="ECO:0000256" key="1">
    <source>
        <dbReference type="ARBA" id="ARBA00001936"/>
    </source>
</evidence>
<dbReference type="PANTHER" id="PTHR11668">
    <property type="entry name" value="SERINE/THREONINE PROTEIN PHOSPHATASE"/>
    <property type="match status" value="1"/>
</dbReference>
<dbReference type="RefSeq" id="XP_718094.2">
    <property type="nucleotide sequence ID" value="XM_713001.2"/>
</dbReference>
<evidence type="ECO:0000256" key="5">
    <source>
        <dbReference type="ARBA" id="ARBA00023211"/>
    </source>
</evidence>
<dbReference type="FunFam" id="3.60.21.10:FF:000026">
    <property type="entry name" value="Serine/threonine-protein phosphatase"/>
    <property type="match status" value="1"/>
</dbReference>
<dbReference type="Proteomes" id="UP000000559">
    <property type="component" value="Chromosome 6"/>
</dbReference>
<dbReference type="GO" id="GO:0004722">
    <property type="term" value="F:protein serine/threonine phosphatase activity"/>
    <property type="evidence" value="ECO:0000318"/>
    <property type="project" value="GO_Central"/>
</dbReference>
<feature type="compositionally biased region" description="Low complexity" evidence="11">
    <location>
        <begin position="73"/>
        <end position="89"/>
    </location>
</feature>
<keyword evidence="2 9" id="KW-0479">Metal-binding</keyword>
<feature type="compositionally biased region" description="Low complexity" evidence="11">
    <location>
        <begin position="247"/>
        <end position="256"/>
    </location>
</feature>
<evidence type="ECO:0000256" key="6">
    <source>
        <dbReference type="ARBA" id="ARBA00029458"/>
    </source>
</evidence>
<evidence type="ECO:0000256" key="11">
    <source>
        <dbReference type="SAM" id="MobiDB-lite"/>
    </source>
</evidence>
<evidence type="ECO:0000256" key="9">
    <source>
        <dbReference type="PIRNR" id="PIRNR000909"/>
    </source>
</evidence>
<keyword evidence="3 9" id="KW-0378">Hydrolase</keyword>
<dbReference type="PRINTS" id="PR00114">
    <property type="entry name" value="STPHPHTASE"/>
</dbReference>
<dbReference type="InterPro" id="IPR011159">
    <property type="entry name" value="PPPtase_PPZ/Ppq1"/>
</dbReference>
<evidence type="ECO:0000256" key="4">
    <source>
        <dbReference type="ARBA" id="ARBA00022912"/>
    </source>
</evidence>
<comment type="catalytic activity">
    <reaction evidence="7 9">
        <text>O-phospho-L-seryl-[protein] + H2O = L-seryl-[protein] + phosphate</text>
        <dbReference type="Rhea" id="RHEA:20629"/>
        <dbReference type="Rhea" id="RHEA-COMP:9863"/>
        <dbReference type="Rhea" id="RHEA-COMP:11604"/>
        <dbReference type="ChEBI" id="CHEBI:15377"/>
        <dbReference type="ChEBI" id="CHEBI:29999"/>
        <dbReference type="ChEBI" id="CHEBI:43474"/>
        <dbReference type="ChEBI" id="CHEBI:83421"/>
        <dbReference type="EC" id="3.1.3.16"/>
    </reaction>
</comment>
<dbReference type="OrthoDB" id="1930084at2759"/>
<dbReference type="eggNOG" id="KOG0374">
    <property type="taxonomic scope" value="Eukaryota"/>
</dbReference>
<feature type="domain" description="Serine/threonine specific protein phosphatases" evidence="12">
    <location>
        <begin position="387"/>
        <end position="392"/>
    </location>
</feature>
<feature type="compositionally biased region" description="Low complexity" evidence="11">
    <location>
        <begin position="96"/>
        <end position="108"/>
    </location>
</feature>
<feature type="region of interest" description="Disordered" evidence="11">
    <location>
        <begin position="1"/>
        <end position="118"/>
    </location>
</feature>
<dbReference type="AlphaFoldDB" id="A0A1D8PQA0"/>
<dbReference type="SMART" id="SM00156">
    <property type="entry name" value="PP2Ac"/>
    <property type="match status" value="1"/>
</dbReference>
<dbReference type="GO" id="GO:0007346">
    <property type="term" value="P:regulation of mitotic cell cycle"/>
    <property type="evidence" value="ECO:0000318"/>
    <property type="project" value="GO_Central"/>
</dbReference>
<dbReference type="SMR" id="A0A1D8PQA0"/>
<dbReference type="GeneID" id="3640289"/>
<dbReference type="InParanoid" id="A0A1D8PQA0"/>
<keyword evidence="9" id="KW-0963">Cytoplasm</keyword>
<name>A0A1D8PQA0_CANAL</name>
<dbReference type="EMBL" id="CP017628">
    <property type="protein sequence ID" value="AOW30310.1"/>
    <property type="molecule type" value="Genomic_DNA"/>
</dbReference>
<dbReference type="KEGG" id="cal:CAALFM_C603830WA"/>
<dbReference type="Pfam" id="PF16891">
    <property type="entry name" value="STPPase_N"/>
    <property type="match status" value="1"/>
</dbReference>
<comment type="subcellular location">
    <subcellularLocation>
        <location evidence="9">Cytoplasm</location>
    </subcellularLocation>
</comment>
<evidence type="ECO:0000259" key="12">
    <source>
        <dbReference type="PROSITE" id="PS00125"/>
    </source>
</evidence>
<dbReference type="GO" id="GO:0007059">
    <property type="term" value="P:chromosome segregation"/>
    <property type="evidence" value="ECO:0000318"/>
    <property type="project" value="GO_Central"/>
</dbReference>
<evidence type="ECO:0000256" key="3">
    <source>
        <dbReference type="ARBA" id="ARBA00022801"/>
    </source>
</evidence>
<evidence type="ECO:0000256" key="2">
    <source>
        <dbReference type="ARBA" id="ARBA00022723"/>
    </source>
</evidence>
<keyword evidence="5 9" id="KW-0464">Manganese</keyword>
<protein>
    <recommendedName>
        <fullName evidence="9 10">Serine/threonine-protein phosphatase</fullName>
        <ecNumber evidence="9 10">3.1.3.16</ecNumber>
    </recommendedName>
</protein>
<evidence type="ECO:0000313" key="14">
    <source>
        <dbReference type="EMBL" id="AOW30310.1"/>
    </source>
</evidence>
<dbReference type="PANTHER" id="PTHR11668:SF423">
    <property type="entry name" value="SERINE_THREONINE-PROTEIN PHOSPHATASE PPQ"/>
    <property type="match status" value="1"/>
</dbReference>
<organism evidence="14 15">
    <name type="scientific">Candida albicans (strain SC5314 / ATCC MYA-2876)</name>
    <name type="common">Yeast</name>
    <dbReference type="NCBI Taxonomy" id="237561"/>
    <lineage>
        <taxon>Eukaryota</taxon>
        <taxon>Fungi</taxon>
        <taxon>Dikarya</taxon>
        <taxon>Ascomycota</taxon>
        <taxon>Saccharomycotina</taxon>
        <taxon>Pichiomycetes</taxon>
        <taxon>Debaryomycetaceae</taxon>
        <taxon>Candida/Lodderomyces clade</taxon>
        <taxon>Candida</taxon>
    </lineage>
</organism>
<evidence type="ECO:0000313" key="15">
    <source>
        <dbReference type="Proteomes" id="UP000000559"/>
    </source>
</evidence>
<reference evidence="14 15" key="1">
    <citation type="journal article" date="2004" name="Proc. Natl. Acad. Sci. U.S.A.">
        <title>The diploid genome sequence of Candida albicans.</title>
        <authorList>
            <person name="Jones T."/>
            <person name="Federspiel N.A."/>
            <person name="Chibana H."/>
            <person name="Dungan J."/>
            <person name="Kalman S."/>
            <person name="Magee B.B."/>
            <person name="Newport G."/>
            <person name="Thorstenson Y.R."/>
            <person name="Agabian N."/>
            <person name="Magee P.T."/>
            <person name="Davis R.W."/>
            <person name="Scherer S."/>
        </authorList>
    </citation>
    <scope>NUCLEOTIDE SEQUENCE [LARGE SCALE GENOMIC DNA]</scope>
    <source>
        <strain evidence="15">SC5314 / ATCC MYA-2876</strain>
    </source>
</reference>
<dbReference type="FunCoup" id="A0A1D8PQA0">
    <property type="interactions" value="144"/>
</dbReference>
<dbReference type="SUPFAM" id="SSF56300">
    <property type="entry name" value="Metallo-dependent phosphatases"/>
    <property type="match status" value="1"/>
</dbReference>
<reference evidence="14 15" key="2">
    <citation type="journal article" date="2007" name="Genome Biol.">
        <title>Assembly of the Candida albicans genome into sixteen supercontigs aligned on the eight chromosomes.</title>
        <authorList>
            <person name="van het Hoog M."/>
            <person name="Rast T.J."/>
            <person name="Martchenko M."/>
            <person name="Grindle S."/>
            <person name="Dignard D."/>
            <person name="Hogues H."/>
            <person name="Cuomo C."/>
            <person name="Berriman M."/>
            <person name="Scherer S."/>
            <person name="Magee B.B."/>
            <person name="Whiteway M."/>
            <person name="Chibana H."/>
            <person name="Nantel A."/>
            <person name="Magee P.T."/>
        </authorList>
    </citation>
    <scope>GENOME REANNOTATION</scope>
    <source>
        <strain evidence="15">SC5314 / ATCC MYA-2876</strain>
    </source>
</reference>
<sequence length="571" mass="63538">MGNSPSKDDPLPKSSSSNKSSNGGSSSSSSTVSGTDLDPDEMAPALSQLMINDKLNYKKSNSPQRSSSLNVGNSTKYNKTSNNNSNKTNRVFELETSSTSVSATATTTPQRIPSVRSRQSSEAYDFDLEIGMSMAKLLKNQQDFPSSFESSNASVSSPVFTTLGVDTKDEDSLSSINSSPCDTTKSNVIANKQLSHPENMSTAKKLDVIDEINSLESSPSNSSKLSQANLRKHNKTLVHQLTKRISDSSTSSASGSPPLVGTSQKLEVDIDDIIARLLATKKRSTSRKSNKTRLPVETNELKYVLAKSRQIFLDQPTLLRLSPPVKIVGDIHGQFHDLIRIFNCCGYPPHSNYLFLGDYVDRGEKSLETILLLLCYKIKYPENFFMLRGNHESANITKIYGFYDECKRRLPNHKLWKNFIDVFNALPIAAVINEKIFCVHGGLSPDLNNFDQIENIKRPTDVPDKGLLADLLWSDPDASVKNFSLTNWPKNDRGVSYVFGKKHVDYFCSKFKLDLIVRGHMVVEDGYEFFNKRKLVTVFSAPNYCGEFNNFGAIMSVDKHLYCSFELIKPN</sequence>
<dbReference type="GO" id="GO:0005737">
    <property type="term" value="C:cytoplasm"/>
    <property type="evidence" value="ECO:0000318"/>
    <property type="project" value="GO_Central"/>
</dbReference>
<dbReference type="PROSITE" id="PS00125">
    <property type="entry name" value="SER_THR_PHOSPHATASE"/>
    <property type="match status" value="1"/>
</dbReference>
<dbReference type="InterPro" id="IPR004843">
    <property type="entry name" value="Calcineurin-like_PHP"/>
</dbReference>
<dbReference type="PIRSF" id="PIRSF000909">
    <property type="entry name" value="PPPtase_PPZ"/>
    <property type="match status" value="1"/>
</dbReference>
<gene>
    <name evidence="13 14" type="primary">SAL6</name>
    <name evidence="14" type="ordered locus">CAALFM_C603830WA</name>
    <name evidence="13" type="ordered locus">orf19.13181</name>
</gene>
<dbReference type="VEuPathDB" id="FungiDB:C6_03830W_A"/>
<dbReference type="Pfam" id="PF00149">
    <property type="entry name" value="Metallophos"/>
    <property type="match status" value="1"/>
</dbReference>
<comment type="similarity">
    <text evidence="6 9">Belongs to the PPP phosphatase family. PP-Z subfamily.</text>
</comment>
<feature type="compositionally biased region" description="Basic and acidic residues" evidence="11">
    <location>
        <begin position="1"/>
        <end position="11"/>
    </location>
</feature>
<comment type="cofactor">
    <cofactor evidence="1 9">
        <name>Mn(2+)</name>
        <dbReference type="ChEBI" id="CHEBI:29035"/>
    </cofactor>
</comment>
<feature type="compositionally biased region" description="Polar residues" evidence="11">
    <location>
        <begin position="58"/>
        <end position="72"/>
    </location>
</feature>
<dbReference type="InterPro" id="IPR006186">
    <property type="entry name" value="Ser/Thr-sp_prot-phosphatase"/>
</dbReference>
<dbReference type="GO" id="GO:0046872">
    <property type="term" value="F:metal ion binding"/>
    <property type="evidence" value="ECO:0007669"/>
    <property type="project" value="UniProtKB-UniRule"/>
</dbReference>
<dbReference type="GO" id="GO:0090029">
    <property type="term" value="P:negative regulation of pheromone-dependent signal transduction involved in conjugation with cellular fusion"/>
    <property type="evidence" value="ECO:0007669"/>
    <property type="project" value="EnsemblFungi"/>
</dbReference>
<keyword evidence="15" id="KW-1185">Reference proteome</keyword>
<evidence type="ECO:0000256" key="7">
    <source>
        <dbReference type="ARBA" id="ARBA00047761"/>
    </source>
</evidence>